<organism evidence="1 2">
    <name type="scientific">Salinicoccus sesuvii</name>
    <dbReference type="NCBI Taxonomy" id="868281"/>
    <lineage>
        <taxon>Bacteria</taxon>
        <taxon>Bacillati</taxon>
        <taxon>Bacillota</taxon>
        <taxon>Bacilli</taxon>
        <taxon>Bacillales</taxon>
        <taxon>Staphylococcaceae</taxon>
        <taxon>Salinicoccus</taxon>
    </lineage>
</organism>
<protein>
    <submittedName>
        <fullName evidence="1">DUF1798 family protein</fullName>
    </submittedName>
</protein>
<dbReference type="Proteomes" id="UP001595637">
    <property type="component" value="Unassembled WGS sequence"/>
</dbReference>
<dbReference type="SUPFAM" id="SSF140415">
    <property type="entry name" value="YppE-like"/>
    <property type="match status" value="1"/>
</dbReference>
<sequence length="109" mass="13178">MSRNASFKELRDLLDAVDRRYHMAKDGYQFDFTTEISPFLDENKERVAQIGTIDTDFRFNPVTRQKMVEEFMELLMACHEKRFSVKLYKEKYKFINMWLAHVEREGLIE</sequence>
<reference evidence="2" key="1">
    <citation type="journal article" date="2019" name="Int. J. Syst. Evol. Microbiol.">
        <title>The Global Catalogue of Microorganisms (GCM) 10K type strain sequencing project: providing services to taxonomists for standard genome sequencing and annotation.</title>
        <authorList>
            <consortium name="The Broad Institute Genomics Platform"/>
            <consortium name="The Broad Institute Genome Sequencing Center for Infectious Disease"/>
            <person name="Wu L."/>
            <person name="Ma J."/>
        </authorList>
    </citation>
    <scope>NUCLEOTIDE SEQUENCE [LARGE SCALE GENOMIC DNA]</scope>
    <source>
        <strain evidence="2">CCM 7756</strain>
    </source>
</reference>
<keyword evidence="2" id="KW-1185">Reference proteome</keyword>
<evidence type="ECO:0000313" key="2">
    <source>
        <dbReference type="Proteomes" id="UP001595637"/>
    </source>
</evidence>
<dbReference type="Pfam" id="PF08807">
    <property type="entry name" value="DUF1798"/>
    <property type="match status" value="1"/>
</dbReference>
<dbReference type="RefSeq" id="WP_380653815.1">
    <property type="nucleotide sequence ID" value="NZ_JBHRVQ010000001.1"/>
</dbReference>
<dbReference type="EMBL" id="JBHRVQ010000001">
    <property type="protein sequence ID" value="MFC3388397.1"/>
    <property type="molecule type" value="Genomic_DNA"/>
</dbReference>
<name>A0ABV7N467_9STAP</name>
<accession>A0ABV7N467</accession>
<proteinExistence type="predicted"/>
<dbReference type="Gene3D" id="1.20.120.440">
    <property type="entry name" value="YppE-like"/>
    <property type="match status" value="1"/>
</dbReference>
<dbReference type="InterPro" id="IPR023351">
    <property type="entry name" value="YppE-like_sf"/>
</dbReference>
<evidence type="ECO:0000313" key="1">
    <source>
        <dbReference type="EMBL" id="MFC3388397.1"/>
    </source>
</evidence>
<dbReference type="InterPro" id="IPR014913">
    <property type="entry name" value="YppE-like"/>
</dbReference>
<comment type="caution">
    <text evidence="1">The sequence shown here is derived from an EMBL/GenBank/DDBJ whole genome shotgun (WGS) entry which is preliminary data.</text>
</comment>
<gene>
    <name evidence="1" type="ORF">ACFOEO_07435</name>
</gene>